<evidence type="ECO:0000256" key="2">
    <source>
        <dbReference type="SAM" id="SignalP"/>
    </source>
</evidence>
<gene>
    <name evidence="5" type="ORF">NCTC13456_00092</name>
</gene>
<evidence type="ECO:0000259" key="3">
    <source>
        <dbReference type="Pfam" id="PF18962"/>
    </source>
</evidence>
<feature type="chain" id="PRO_5017011234" evidence="2">
    <location>
        <begin position="23"/>
        <end position="653"/>
    </location>
</feature>
<feature type="domain" description="Secretion system C-terminal sorting" evidence="3">
    <location>
        <begin position="583"/>
        <end position="651"/>
    </location>
</feature>
<dbReference type="InterPro" id="IPR026444">
    <property type="entry name" value="Secre_tail"/>
</dbReference>
<dbReference type="AlphaFoldDB" id="A0A376FZS5"/>
<accession>A0A376FZS5</accession>
<evidence type="ECO:0000313" key="5">
    <source>
        <dbReference type="EMBL" id="STD52880.1"/>
    </source>
</evidence>
<dbReference type="Pfam" id="PF20009">
    <property type="entry name" value="GEVED"/>
    <property type="match status" value="1"/>
</dbReference>
<reference evidence="5 6" key="1">
    <citation type="submission" date="2018-06" db="EMBL/GenBank/DDBJ databases">
        <authorList>
            <consortium name="Pathogen Informatics"/>
            <person name="Doyle S."/>
        </authorList>
    </citation>
    <scope>NUCLEOTIDE SEQUENCE [LARGE SCALE GENOMIC DNA]</scope>
    <source>
        <strain evidence="5 6">NCTC13456</strain>
    </source>
</reference>
<evidence type="ECO:0000259" key="4">
    <source>
        <dbReference type="Pfam" id="PF20009"/>
    </source>
</evidence>
<dbReference type="Pfam" id="PF18962">
    <property type="entry name" value="Por_Secre_tail"/>
    <property type="match status" value="1"/>
</dbReference>
<name>A0A376FZS5_9FLAO</name>
<protein>
    <submittedName>
        <fullName evidence="5">Por secretion system C-terminal sorting domain</fullName>
    </submittedName>
</protein>
<keyword evidence="1 2" id="KW-0732">Signal</keyword>
<evidence type="ECO:0000256" key="1">
    <source>
        <dbReference type="ARBA" id="ARBA00022729"/>
    </source>
</evidence>
<feature type="signal peptide" evidence="2">
    <location>
        <begin position="1"/>
        <end position="22"/>
    </location>
</feature>
<dbReference type="STRING" id="343874.GCA_000805695_00742"/>
<sequence length="653" mass="71673">MRKYFILEKLLALLLLSSGVFAQKMEFRSLNDPRTAVRGISNGGNAALIGYTYNYATNSFVKIDTGIISYANMNEKGDIVGTSKINDLVTPVYKLNGTSDWIPTSVFSDLTKSDAVTVYSISNNGRYITGQMKSVPFVYDIQTKEIVNLLPKDYKYGAGYSVNNQGVVVGWLDKAIGTTLRELAVMEKGKSAEIILPEYIVPINNHIWHIDDNGLVVGDVGNKPFYYNLKTKEFKILELPVGYNQGTFGYSSNGIIVGFVQNSPADRDAIIYHSSFGNQPKLIKDLLIEQGIEITIPGGKLGAANVVSANGDFIGGMEIGNGNIAPGWIVKLNGYFDTKECNINVPSDIQIQSKLGDISSIVNYEVTSDCPDYKLVLVNGFPSGSEFPMGITTVAYNLVDTDGKVINSASFKVYVKDSYCTPRFTAIVEPITKVKIGTIDNTTTNYVTANENEYFLDQSTDLKQGGTYDITVAGNTNGTAETSEFVVYFDLNQDGIFNPDTEGYYVGAITGSTGADGKTVTKSITLPDNAKLGKTRMRIMKTYRLVPDNPCSTTYAYGQSEDYSVNFIENLGMSDINSKDLKIYPNPVRNILSIDSKSMVKNVRIINMAGQEVYNKQLNKMNPQVNVSHLPKGVYIINIETTEGIVTQKIIKD</sequence>
<organism evidence="5 6">
    <name type="scientific">Empedobacter falsenii</name>
    <dbReference type="NCBI Taxonomy" id="343874"/>
    <lineage>
        <taxon>Bacteria</taxon>
        <taxon>Pseudomonadati</taxon>
        <taxon>Bacteroidota</taxon>
        <taxon>Flavobacteriia</taxon>
        <taxon>Flavobacteriales</taxon>
        <taxon>Weeksellaceae</taxon>
        <taxon>Empedobacter</taxon>
    </lineage>
</organism>
<dbReference type="InterPro" id="IPR045474">
    <property type="entry name" value="GEVED"/>
</dbReference>
<proteinExistence type="predicted"/>
<dbReference type="EMBL" id="UFXS01000001">
    <property type="protein sequence ID" value="STD52880.1"/>
    <property type="molecule type" value="Genomic_DNA"/>
</dbReference>
<evidence type="ECO:0000313" key="6">
    <source>
        <dbReference type="Proteomes" id="UP000254737"/>
    </source>
</evidence>
<feature type="domain" description="GEVED" evidence="4">
    <location>
        <begin position="485"/>
        <end position="566"/>
    </location>
</feature>
<dbReference type="Proteomes" id="UP000254737">
    <property type="component" value="Unassembled WGS sequence"/>
</dbReference>
<dbReference type="RefSeq" id="WP_114997909.1">
    <property type="nucleotide sequence ID" value="NZ_UFXS01000001.1"/>
</dbReference>
<dbReference type="NCBIfam" id="TIGR04183">
    <property type="entry name" value="Por_Secre_tail"/>
    <property type="match status" value="1"/>
</dbReference>